<reference evidence="2" key="1">
    <citation type="submission" date="2020-10" db="EMBL/GenBank/DDBJ databases">
        <title>Unveiling of a novel bifunctional photoreceptor, Dualchrome1, isolated from a cosmopolitan green alga.</title>
        <authorList>
            <person name="Suzuki S."/>
            <person name="Kawachi M."/>
        </authorList>
    </citation>
    <scope>NUCLEOTIDE SEQUENCE</scope>
    <source>
        <strain evidence="2">NIES 2893</strain>
    </source>
</reference>
<keyword evidence="3" id="KW-1185">Reference proteome</keyword>
<comment type="caution">
    <text evidence="2">The sequence shown here is derived from an EMBL/GenBank/DDBJ whole genome shotgun (WGS) entry which is preliminary data.</text>
</comment>
<proteinExistence type="predicted"/>
<sequence>MAPLKGVSLSLPRTSSGASSTIGESGGGGFGESAPPPPLHSQPSQHHNLVLMGLGEVAANLLAFDKEFEKFLRTACPDAAAKERTPCTWKQSKKLAELFEHYAARLPPQTRAPRWLDAADV</sequence>
<evidence type="ECO:0000313" key="2">
    <source>
        <dbReference type="EMBL" id="GHP10007.1"/>
    </source>
</evidence>
<feature type="region of interest" description="Disordered" evidence="1">
    <location>
        <begin position="1"/>
        <end position="47"/>
    </location>
</feature>
<evidence type="ECO:0000256" key="1">
    <source>
        <dbReference type="SAM" id="MobiDB-lite"/>
    </source>
</evidence>
<feature type="compositionally biased region" description="Low complexity" evidence="1">
    <location>
        <begin position="14"/>
        <end position="23"/>
    </location>
</feature>
<accession>A0A830HYH2</accession>
<dbReference type="AlphaFoldDB" id="A0A830HYH2"/>
<evidence type="ECO:0000313" key="3">
    <source>
        <dbReference type="Proteomes" id="UP000660262"/>
    </source>
</evidence>
<protein>
    <submittedName>
        <fullName evidence="2">Uncharacterized protein</fullName>
    </submittedName>
</protein>
<name>A0A830HYH2_9CHLO</name>
<dbReference type="Proteomes" id="UP000660262">
    <property type="component" value="Unassembled WGS sequence"/>
</dbReference>
<gene>
    <name evidence="2" type="ORF">PPROV_000874000</name>
</gene>
<organism evidence="2 3">
    <name type="scientific">Pycnococcus provasolii</name>
    <dbReference type="NCBI Taxonomy" id="41880"/>
    <lineage>
        <taxon>Eukaryota</taxon>
        <taxon>Viridiplantae</taxon>
        <taxon>Chlorophyta</taxon>
        <taxon>Pseudoscourfieldiophyceae</taxon>
        <taxon>Pseudoscourfieldiales</taxon>
        <taxon>Pycnococcaceae</taxon>
        <taxon>Pycnococcus</taxon>
    </lineage>
</organism>
<dbReference type="EMBL" id="BNJQ01000027">
    <property type="protein sequence ID" value="GHP10007.1"/>
    <property type="molecule type" value="Genomic_DNA"/>
</dbReference>